<dbReference type="Pfam" id="PF02518">
    <property type="entry name" value="HATPase_c"/>
    <property type="match status" value="1"/>
</dbReference>
<dbReference type="InterPro" id="IPR003660">
    <property type="entry name" value="HAMP_dom"/>
</dbReference>
<dbReference type="InterPro" id="IPR035965">
    <property type="entry name" value="PAS-like_dom_sf"/>
</dbReference>
<protein>
    <recommendedName>
        <fullName evidence="3">histidine kinase</fullName>
        <ecNumber evidence="3">2.7.13.3</ecNumber>
    </recommendedName>
</protein>
<dbReference type="CDD" id="cd00082">
    <property type="entry name" value="HisKA"/>
    <property type="match status" value="1"/>
</dbReference>
<dbReference type="InterPro" id="IPR003661">
    <property type="entry name" value="HisK_dim/P_dom"/>
</dbReference>
<dbReference type="Gene3D" id="6.10.340.10">
    <property type="match status" value="1"/>
</dbReference>
<keyword evidence="9" id="KW-1133">Transmembrane helix</keyword>
<dbReference type="Proteomes" id="UP001165267">
    <property type="component" value="Unassembled WGS sequence"/>
</dbReference>
<dbReference type="SUPFAM" id="SSF55874">
    <property type="entry name" value="ATPase domain of HSP90 chaperone/DNA topoisomerase II/histidine kinase"/>
    <property type="match status" value="1"/>
</dbReference>
<dbReference type="InterPro" id="IPR011006">
    <property type="entry name" value="CheY-like_superfamily"/>
</dbReference>
<reference evidence="14" key="1">
    <citation type="submission" date="2022-07" db="EMBL/GenBank/DDBJ databases">
        <authorList>
            <person name="Xamxidin M."/>
        </authorList>
    </citation>
    <scope>NUCLEOTIDE SEQUENCE</scope>
    <source>
        <strain evidence="14">YS8-69</strain>
    </source>
</reference>
<comment type="caution">
    <text evidence="14">The sequence shown here is derived from an EMBL/GenBank/DDBJ whole genome shotgun (WGS) entry which is preliminary data.</text>
</comment>
<evidence type="ECO:0000256" key="2">
    <source>
        <dbReference type="ARBA" id="ARBA00004370"/>
    </source>
</evidence>
<feature type="domain" description="Response regulatory" evidence="11">
    <location>
        <begin position="776"/>
        <end position="895"/>
    </location>
</feature>
<dbReference type="PROSITE" id="PS50110">
    <property type="entry name" value="RESPONSE_REGULATORY"/>
    <property type="match status" value="2"/>
</dbReference>
<feature type="domain" description="Histidine kinase" evidence="10">
    <location>
        <begin position="396"/>
        <end position="617"/>
    </location>
</feature>
<feature type="modified residue" description="4-aspartylphosphate" evidence="8">
    <location>
        <position position="828"/>
    </location>
</feature>
<accession>A0ABT1XJE8</accession>
<evidence type="ECO:0000256" key="1">
    <source>
        <dbReference type="ARBA" id="ARBA00000085"/>
    </source>
</evidence>
<keyword evidence="4 8" id="KW-0597">Phosphoprotein</keyword>
<dbReference type="PROSITE" id="PS50113">
    <property type="entry name" value="PAC"/>
    <property type="match status" value="1"/>
</dbReference>
<evidence type="ECO:0000259" key="13">
    <source>
        <dbReference type="PROSITE" id="PS50885"/>
    </source>
</evidence>
<dbReference type="Gene3D" id="3.40.50.2300">
    <property type="match status" value="2"/>
</dbReference>
<feature type="transmembrane region" description="Helical" evidence="9">
    <location>
        <begin position="170"/>
        <end position="190"/>
    </location>
</feature>
<dbReference type="PRINTS" id="PR00344">
    <property type="entry name" value="BCTRLSENSOR"/>
</dbReference>
<dbReference type="CDD" id="cd00156">
    <property type="entry name" value="REC"/>
    <property type="match status" value="1"/>
</dbReference>
<comment type="catalytic activity">
    <reaction evidence="1">
        <text>ATP + protein L-histidine = ADP + protein N-phospho-L-histidine.</text>
        <dbReference type="EC" id="2.7.13.3"/>
    </reaction>
</comment>
<feature type="transmembrane region" description="Helical" evidence="9">
    <location>
        <begin position="12"/>
        <end position="32"/>
    </location>
</feature>
<evidence type="ECO:0000313" key="14">
    <source>
        <dbReference type="EMBL" id="MCR2747411.1"/>
    </source>
</evidence>
<dbReference type="PANTHER" id="PTHR45339:SF1">
    <property type="entry name" value="HYBRID SIGNAL TRANSDUCTION HISTIDINE KINASE J"/>
    <property type="match status" value="1"/>
</dbReference>
<dbReference type="SUPFAM" id="SSF47384">
    <property type="entry name" value="Homodimeric domain of signal transducing histidine kinase"/>
    <property type="match status" value="1"/>
</dbReference>
<evidence type="ECO:0000256" key="8">
    <source>
        <dbReference type="PROSITE-ProRule" id="PRU00169"/>
    </source>
</evidence>
<dbReference type="InterPro" id="IPR003594">
    <property type="entry name" value="HATPase_dom"/>
</dbReference>
<dbReference type="SMART" id="SM00448">
    <property type="entry name" value="REC"/>
    <property type="match status" value="2"/>
</dbReference>
<gene>
    <name evidence="14" type="ORF">NSP04_12180</name>
</gene>
<dbReference type="PROSITE" id="PS50885">
    <property type="entry name" value="HAMP"/>
    <property type="match status" value="1"/>
</dbReference>
<evidence type="ECO:0000256" key="4">
    <source>
        <dbReference type="ARBA" id="ARBA00022553"/>
    </source>
</evidence>
<dbReference type="SUPFAM" id="SSF158472">
    <property type="entry name" value="HAMP domain-like"/>
    <property type="match status" value="1"/>
</dbReference>
<dbReference type="PROSITE" id="PS50109">
    <property type="entry name" value="HIS_KIN"/>
    <property type="match status" value="1"/>
</dbReference>
<dbReference type="SMART" id="SM00388">
    <property type="entry name" value="HisKA"/>
    <property type="match status" value="1"/>
</dbReference>
<dbReference type="Gene3D" id="3.30.450.20">
    <property type="entry name" value="PAS domain"/>
    <property type="match status" value="1"/>
</dbReference>
<dbReference type="SMART" id="SM00387">
    <property type="entry name" value="HATPase_c"/>
    <property type="match status" value="1"/>
</dbReference>
<evidence type="ECO:0000259" key="11">
    <source>
        <dbReference type="PROSITE" id="PS50110"/>
    </source>
</evidence>
<feature type="domain" description="Response regulatory" evidence="11">
    <location>
        <begin position="633"/>
        <end position="750"/>
    </location>
</feature>
<dbReference type="Pfam" id="PF00072">
    <property type="entry name" value="Response_reg"/>
    <property type="match status" value="2"/>
</dbReference>
<dbReference type="EC" id="2.7.13.3" evidence="3"/>
<feature type="domain" description="HAMP" evidence="13">
    <location>
        <begin position="192"/>
        <end position="244"/>
    </location>
</feature>
<evidence type="ECO:0000256" key="5">
    <source>
        <dbReference type="ARBA" id="ARBA00022679"/>
    </source>
</evidence>
<dbReference type="Pfam" id="PF00512">
    <property type="entry name" value="HisKA"/>
    <property type="match status" value="1"/>
</dbReference>
<keyword evidence="6" id="KW-0418">Kinase</keyword>
<dbReference type="InterPro" id="IPR005467">
    <property type="entry name" value="His_kinase_dom"/>
</dbReference>
<comment type="caution">
    <text evidence="8">Lacks conserved residue(s) required for the propagation of feature annotation.</text>
</comment>
<dbReference type="Gene3D" id="3.30.565.10">
    <property type="entry name" value="Histidine kinase-like ATPase, C-terminal domain"/>
    <property type="match status" value="1"/>
</dbReference>
<dbReference type="CDD" id="cd16922">
    <property type="entry name" value="HATPase_EvgS-ArcB-TorS-like"/>
    <property type="match status" value="1"/>
</dbReference>
<dbReference type="SMART" id="SM00304">
    <property type="entry name" value="HAMP"/>
    <property type="match status" value="1"/>
</dbReference>
<keyword evidence="9" id="KW-0472">Membrane</keyword>
<keyword evidence="5" id="KW-0808">Transferase</keyword>
<evidence type="ECO:0000256" key="6">
    <source>
        <dbReference type="ARBA" id="ARBA00022777"/>
    </source>
</evidence>
<dbReference type="PANTHER" id="PTHR45339">
    <property type="entry name" value="HYBRID SIGNAL TRANSDUCTION HISTIDINE KINASE J"/>
    <property type="match status" value="1"/>
</dbReference>
<dbReference type="Gene3D" id="1.10.287.130">
    <property type="match status" value="1"/>
</dbReference>
<evidence type="ECO:0000259" key="12">
    <source>
        <dbReference type="PROSITE" id="PS50113"/>
    </source>
</evidence>
<dbReference type="InterPro" id="IPR001789">
    <property type="entry name" value="Sig_transdc_resp-reg_receiver"/>
</dbReference>
<dbReference type="CDD" id="cd06225">
    <property type="entry name" value="HAMP"/>
    <property type="match status" value="1"/>
</dbReference>
<dbReference type="EMBL" id="JANKHG010000018">
    <property type="protein sequence ID" value="MCR2747411.1"/>
    <property type="molecule type" value="Genomic_DNA"/>
</dbReference>
<dbReference type="InterPro" id="IPR004358">
    <property type="entry name" value="Sig_transdc_His_kin-like_C"/>
</dbReference>
<evidence type="ECO:0000256" key="9">
    <source>
        <dbReference type="SAM" id="Phobius"/>
    </source>
</evidence>
<dbReference type="CDD" id="cd17546">
    <property type="entry name" value="REC_hyHK_CKI1_RcsC-like"/>
    <property type="match status" value="1"/>
</dbReference>
<evidence type="ECO:0000259" key="10">
    <source>
        <dbReference type="PROSITE" id="PS50109"/>
    </source>
</evidence>
<name>A0ABT1XJE8_9BURK</name>
<evidence type="ECO:0000256" key="7">
    <source>
        <dbReference type="ARBA" id="ARBA00023012"/>
    </source>
</evidence>
<evidence type="ECO:0000313" key="15">
    <source>
        <dbReference type="Proteomes" id="UP001165267"/>
    </source>
</evidence>
<dbReference type="SUPFAM" id="SSF55785">
    <property type="entry name" value="PYP-like sensor domain (PAS domain)"/>
    <property type="match status" value="1"/>
</dbReference>
<proteinExistence type="predicted"/>
<keyword evidence="7" id="KW-0902">Two-component regulatory system</keyword>
<organism evidence="14 15">
    <name type="scientific">Limnobacter parvus</name>
    <dbReference type="NCBI Taxonomy" id="2939690"/>
    <lineage>
        <taxon>Bacteria</taxon>
        <taxon>Pseudomonadati</taxon>
        <taxon>Pseudomonadota</taxon>
        <taxon>Betaproteobacteria</taxon>
        <taxon>Burkholderiales</taxon>
        <taxon>Burkholderiaceae</taxon>
        <taxon>Limnobacter</taxon>
    </lineage>
</organism>
<keyword evidence="9" id="KW-0812">Transmembrane</keyword>
<dbReference type="InterPro" id="IPR036097">
    <property type="entry name" value="HisK_dim/P_sf"/>
</dbReference>
<dbReference type="InterPro" id="IPR000700">
    <property type="entry name" value="PAS-assoc_C"/>
</dbReference>
<dbReference type="RefSeq" id="WP_257512623.1">
    <property type="nucleotide sequence ID" value="NZ_JANKHG010000018.1"/>
</dbReference>
<comment type="subcellular location">
    <subcellularLocation>
        <location evidence="2">Membrane</location>
    </subcellularLocation>
</comment>
<feature type="domain" description="PAC" evidence="12">
    <location>
        <begin position="323"/>
        <end position="378"/>
    </location>
</feature>
<sequence length="908" mass="99808">MKTSLRLKQGVMIALAVLVVLVVLGIGSVLLINDQRQGALEQSEAARQVSRLSTRMLVLTHTVSMHSSESNLRQWWGVHQSINSQLEQLQFSDEQTDLPARLDERLSDLAVLFSGYSHMVASQQASLDQRRSDVLVDRLISEAEQVAEISYKIADSAIAKQEQLTIQRKTIVSTFAVLFAVNSIFLLILIRFRVVKPLERIESVANEMRHGNLAARCGLPEGDELGDVAAALDNLAIELNDRLEDLTATTHLLEVAGRMCGVGAWTLNCANQELRWSKQVFDIVEADFSTQPTLLDAIAMYPGDYALKLSNALRQATENGNNVDLELQLCTYKGKLIWVHVFGEVIFQGEGKHREPRIILGAFQDITERKRVEEENRQAKEVAESASKAKGEFLSNISHEIRTPLNAVVGLAYILKQSKLDSSQLDFVEKLENAGRGLIELVSGVLDVSKIEAGAMELEKRPFSARGLLDSLADLMTSAVADKPIEFVVSVEPNVPDKLIGDETKLRQVLVNLAGNAIKFTENGYVKVGVTLDQLDTNHCVLRFVIQDTGLGMDPAAMKRLFQSFSQADSSISRRFGGSGVGLALSQKLVELMGSTISAVSAPAQGSLFAFSLVLTLDQQASQTPPRCELPFDVVVVDEFRHQLESLSHMTEWCGIQSKVISDAQQALNIPASERPHLYIVNNHLHNTTGLEVAQKIKKLHGSAGAKVILMARPKEVEHIHESLGKGHFDAVLMKPVSFSALKNTLEDLATNSDSNTHFNERHLHQNDLVFLSGLTVLAVDDQKLNLLILRKILETHGARVILAETGQAAIAVLSQPDRSDVNVCLMDVQMPDMDGLETCEYIRHNLGMKDLPILALTAGVMSADHQAALDAGMNEVLTKPLLIDKVLDSLRRWGSNMNVGSINQNVS</sequence>
<dbReference type="InterPro" id="IPR036890">
    <property type="entry name" value="HATPase_C_sf"/>
</dbReference>
<keyword evidence="15" id="KW-1185">Reference proteome</keyword>
<dbReference type="Pfam" id="PF00672">
    <property type="entry name" value="HAMP"/>
    <property type="match status" value="1"/>
</dbReference>
<evidence type="ECO:0000256" key="3">
    <source>
        <dbReference type="ARBA" id="ARBA00012438"/>
    </source>
</evidence>
<dbReference type="SUPFAM" id="SSF52172">
    <property type="entry name" value="CheY-like"/>
    <property type="match status" value="2"/>
</dbReference>